<accession>A0A8T1ZCS4</accession>
<evidence type="ECO:0000313" key="3">
    <source>
        <dbReference type="EMBL" id="KAG7556985.1"/>
    </source>
</evidence>
<feature type="region of interest" description="Disordered" evidence="2">
    <location>
        <begin position="224"/>
        <end position="254"/>
    </location>
</feature>
<feature type="region of interest" description="Disordered" evidence="2">
    <location>
        <begin position="507"/>
        <end position="529"/>
    </location>
</feature>
<dbReference type="OrthoDB" id="1750920at2759"/>
<dbReference type="AlphaFoldDB" id="A0A8T1ZCS4"/>
<dbReference type="EMBL" id="JAEFBJ010000011">
    <property type="protein sequence ID" value="KAG7556985.1"/>
    <property type="molecule type" value="Genomic_DNA"/>
</dbReference>
<proteinExistence type="predicted"/>
<feature type="compositionally biased region" description="Polar residues" evidence="2">
    <location>
        <begin position="517"/>
        <end position="527"/>
    </location>
</feature>
<evidence type="ECO:0000313" key="4">
    <source>
        <dbReference type="Proteomes" id="UP000694251"/>
    </source>
</evidence>
<keyword evidence="4" id="KW-1185">Reference proteome</keyword>
<comment type="caution">
    <text evidence="3">The sequence shown here is derived from an EMBL/GenBank/DDBJ whole genome shotgun (WGS) entry which is preliminary data.</text>
</comment>
<evidence type="ECO:0000256" key="1">
    <source>
        <dbReference type="SAM" id="Coils"/>
    </source>
</evidence>
<name>A0A8T1ZCS4_ARASU</name>
<keyword evidence="1" id="KW-0175">Coiled coil</keyword>
<protein>
    <submittedName>
        <fullName evidence="3">Uncharacterized protein</fullName>
    </submittedName>
</protein>
<feature type="region of interest" description="Disordered" evidence="2">
    <location>
        <begin position="687"/>
        <end position="751"/>
    </location>
</feature>
<evidence type="ECO:0000256" key="2">
    <source>
        <dbReference type="SAM" id="MobiDB-lite"/>
    </source>
</evidence>
<sequence>MSNLSSEFREYEVDDFEALMGEGTEPQIQTGDGFDLHPQSELTVNSLNDLRRLCHIPPEVEMAIPEPYESPESGREGYCCAYEIYFKGCGLFLPLPEILLLYLNHLRIAFSQMSPNMLWYLLCTFTVAVEAGYSLGLSELLELFQDRESRTSGAVLERPVNWNSFTLERIHGARFSVRMSLTHPLPPGTTKSTGKLSYNVVAATVEEEGLTGDSSLMKKRKAEELQPLLQGRPKSTRKGRAAPSNLSIPEPAEAQDATLDVNGIINFYEEELAKVSKKAGVAEGEIERLQSSSRLVQETAGLDSARQEEIERLERSGEETRKTLIETEQKLEIALADHNFAKGEIELLRSELNRVKTAAEELERKNESLSELKDRDEFIAADKTWNKLNSERDEMKSNLDLIKEIEDGTVDLAEEKEKVGAELAETEAKLTTAPQPYLNLQQFASEFADSPPLIEPNIGLSLDEMMLTGSPRAHFNEFGTNVDRISSGRAQGLSDQELVISSIMGDDVESRSEPPQDVSSLNPQVVPNTRDADVGGALVSSQIRDEGDQDVCKISHDARKEVKGAGQKFLLAVQEFVSADKAWNKFKSERDEMKSNLDMIKEIEEGTMNLADEKEAVGAELAETEAKLATAPQPYLDLQQIASEFADTPPLTEPNTGLSLDEMMLTGSPRAHFNEFGTNVDKISSGRTQGFSGQDPAISSIMGDDFESRSESPQDASLLNPEVVLTTQDATVGGAPVSSQVGDEGGSLMNE</sequence>
<dbReference type="Proteomes" id="UP000694251">
    <property type="component" value="Chromosome 11"/>
</dbReference>
<organism evidence="3 4">
    <name type="scientific">Arabidopsis suecica</name>
    <name type="common">Swedish thale-cress</name>
    <name type="synonym">Cardaminopsis suecica</name>
    <dbReference type="NCBI Taxonomy" id="45249"/>
    <lineage>
        <taxon>Eukaryota</taxon>
        <taxon>Viridiplantae</taxon>
        <taxon>Streptophyta</taxon>
        <taxon>Embryophyta</taxon>
        <taxon>Tracheophyta</taxon>
        <taxon>Spermatophyta</taxon>
        <taxon>Magnoliopsida</taxon>
        <taxon>eudicotyledons</taxon>
        <taxon>Gunneridae</taxon>
        <taxon>Pentapetalae</taxon>
        <taxon>rosids</taxon>
        <taxon>malvids</taxon>
        <taxon>Brassicales</taxon>
        <taxon>Brassicaceae</taxon>
        <taxon>Camelineae</taxon>
        <taxon>Arabidopsis</taxon>
    </lineage>
</organism>
<reference evidence="3 4" key="1">
    <citation type="submission" date="2020-12" db="EMBL/GenBank/DDBJ databases">
        <title>Concerted genomic and epigenomic changes stabilize Arabidopsis allopolyploids.</title>
        <authorList>
            <person name="Chen Z."/>
        </authorList>
    </citation>
    <scope>NUCLEOTIDE SEQUENCE [LARGE SCALE GENOMIC DNA]</scope>
    <source>
        <strain evidence="3">As9502</strain>
        <tissue evidence="3">Leaf</tissue>
    </source>
</reference>
<gene>
    <name evidence="3" type="ORF">ISN44_As11g029860</name>
</gene>
<feature type="coiled-coil region" evidence="1">
    <location>
        <begin position="310"/>
        <end position="375"/>
    </location>
</feature>